<evidence type="ECO:0000313" key="3">
    <source>
        <dbReference type="Proteomes" id="UP000481852"/>
    </source>
</evidence>
<dbReference type="InterPro" id="IPR029039">
    <property type="entry name" value="Flavoprotein-like_sf"/>
</dbReference>
<dbReference type="PANTHER" id="PTHR39201">
    <property type="entry name" value="EXPORTED PROTEIN-RELATED"/>
    <property type="match status" value="1"/>
</dbReference>
<dbReference type="InterPro" id="IPR008254">
    <property type="entry name" value="Flavodoxin/NO_synth"/>
</dbReference>
<protein>
    <recommendedName>
        <fullName evidence="1">Flavodoxin-like domain-containing protein</fullName>
    </recommendedName>
</protein>
<dbReference type="Gene3D" id="3.40.50.360">
    <property type="match status" value="1"/>
</dbReference>
<dbReference type="GO" id="GO:0010181">
    <property type="term" value="F:FMN binding"/>
    <property type="evidence" value="ECO:0007669"/>
    <property type="project" value="InterPro"/>
</dbReference>
<dbReference type="PROSITE" id="PS00201">
    <property type="entry name" value="FLAVODOXIN"/>
    <property type="match status" value="1"/>
</dbReference>
<dbReference type="InterPro" id="IPR001226">
    <property type="entry name" value="Flavodoxin_CS"/>
</dbReference>
<gene>
    <name evidence="2" type="ORF">FYJ35_11415</name>
</gene>
<dbReference type="SUPFAM" id="SSF52218">
    <property type="entry name" value="Flavoproteins"/>
    <property type="match status" value="1"/>
</dbReference>
<dbReference type="PANTHER" id="PTHR39201:SF1">
    <property type="entry name" value="FLAVODOXIN-LIKE DOMAIN-CONTAINING PROTEIN"/>
    <property type="match status" value="1"/>
</dbReference>
<dbReference type="RefSeq" id="WP_154526680.1">
    <property type="nucleotide sequence ID" value="NZ_VULZ01000013.1"/>
</dbReference>
<accession>A0A6L5XA29</accession>
<evidence type="ECO:0000259" key="1">
    <source>
        <dbReference type="Pfam" id="PF12682"/>
    </source>
</evidence>
<name>A0A6L5XA29_9FIRM</name>
<dbReference type="GO" id="GO:0009055">
    <property type="term" value="F:electron transfer activity"/>
    <property type="evidence" value="ECO:0007669"/>
    <property type="project" value="InterPro"/>
</dbReference>
<dbReference type="EMBL" id="VULZ01000013">
    <property type="protein sequence ID" value="MSS15634.1"/>
    <property type="molecule type" value="Genomic_DNA"/>
</dbReference>
<dbReference type="GO" id="GO:0016651">
    <property type="term" value="F:oxidoreductase activity, acting on NAD(P)H"/>
    <property type="evidence" value="ECO:0007669"/>
    <property type="project" value="UniProtKB-ARBA"/>
</dbReference>
<organism evidence="2 3">
    <name type="scientific">Porcincola intestinalis</name>
    <dbReference type="NCBI Taxonomy" id="2606632"/>
    <lineage>
        <taxon>Bacteria</taxon>
        <taxon>Bacillati</taxon>
        <taxon>Bacillota</taxon>
        <taxon>Clostridia</taxon>
        <taxon>Lachnospirales</taxon>
        <taxon>Lachnospiraceae</taxon>
        <taxon>Porcincola</taxon>
    </lineage>
</organism>
<dbReference type="AlphaFoldDB" id="A0A6L5XA29"/>
<dbReference type="Pfam" id="PF12682">
    <property type="entry name" value="Flavodoxin_4"/>
    <property type="match status" value="1"/>
</dbReference>
<reference evidence="2 3" key="1">
    <citation type="submission" date="2019-08" db="EMBL/GenBank/DDBJ databases">
        <title>In-depth cultivation of the pig gut microbiome towards novel bacterial diversity and tailored functional studies.</title>
        <authorList>
            <person name="Wylensek D."/>
            <person name="Hitch T.C.A."/>
            <person name="Clavel T."/>
        </authorList>
    </citation>
    <scope>NUCLEOTIDE SEQUENCE [LARGE SCALE GENOMIC DNA]</scope>
    <source>
        <strain evidence="2 3">Oil+RF-744-WCA-WT-11</strain>
    </source>
</reference>
<proteinExistence type="predicted"/>
<sequence>MSKILVVYYSLDGNTELAANQIKDITGADLEQLIPEHEPVRKGFRKLAAGGFQALIHYKPRIKRLRHNLEDYETIVIASPVWAGTCPPAMETFLNKESFSGKEVVICACSASGKADRMIDRIRHFVGRDNTVSVTTSLVSPLKDPDKTRQRLEEFCLAWAE</sequence>
<keyword evidence="3" id="KW-1185">Reference proteome</keyword>
<dbReference type="Proteomes" id="UP000481852">
    <property type="component" value="Unassembled WGS sequence"/>
</dbReference>
<comment type="caution">
    <text evidence="2">The sequence shown here is derived from an EMBL/GenBank/DDBJ whole genome shotgun (WGS) entry which is preliminary data.</text>
</comment>
<feature type="domain" description="Flavodoxin-like" evidence="1">
    <location>
        <begin position="3"/>
        <end position="123"/>
    </location>
</feature>
<evidence type="ECO:0000313" key="2">
    <source>
        <dbReference type="EMBL" id="MSS15634.1"/>
    </source>
</evidence>